<dbReference type="Proteomes" id="UP000078540">
    <property type="component" value="Unassembled WGS sequence"/>
</dbReference>
<name>A0A195AYP1_9HYME</name>
<protein>
    <submittedName>
        <fullName evidence="1">Uncharacterized protein</fullName>
    </submittedName>
</protein>
<gene>
    <name evidence="1" type="ORF">ALC53_12334</name>
</gene>
<dbReference type="AlphaFoldDB" id="A0A195AYP1"/>
<dbReference type="EMBL" id="KQ976701">
    <property type="protein sequence ID" value="KYM77353.1"/>
    <property type="molecule type" value="Genomic_DNA"/>
</dbReference>
<reference evidence="1 2" key="1">
    <citation type="submission" date="2015-09" db="EMBL/GenBank/DDBJ databases">
        <title>Atta colombica WGS genome.</title>
        <authorList>
            <person name="Nygaard S."/>
            <person name="Hu H."/>
            <person name="Boomsma J."/>
            <person name="Zhang G."/>
        </authorList>
    </citation>
    <scope>NUCLEOTIDE SEQUENCE [LARGE SCALE GENOMIC DNA]</scope>
    <source>
        <strain evidence="1">Treedump-2</strain>
        <tissue evidence="1">Whole body</tissue>
    </source>
</reference>
<keyword evidence="2" id="KW-1185">Reference proteome</keyword>
<accession>A0A195AYP1</accession>
<evidence type="ECO:0000313" key="1">
    <source>
        <dbReference type="EMBL" id="KYM77353.1"/>
    </source>
</evidence>
<evidence type="ECO:0000313" key="2">
    <source>
        <dbReference type="Proteomes" id="UP000078540"/>
    </source>
</evidence>
<organism evidence="1 2">
    <name type="scientific">Atta colombica</name>
    <dbReference type="NCBI Taxonomy" id="520822"/>
    <lineage>
        <taxon>Eukaryota</taxon>
        <taxon>Metazoa</taxon>
        <taxon>Ecdysozoa</taxon>
        <taxon>Arthropoda</taxon>
        <taxon>Hexapoda</taxon>
        <taxon>Insecta</taxon>
        <taxon>Pterygota</taxon>
        <taxon>Neoptera</taxon>
        <taxon>Endopterygota</taxon>
        <taxon>Hymenoptera</taxon>
        <taxon>Apocrita</taxon>
        <taxon>Aculeata</taxon>
        <taxon>Formicoidea</taxon>
        <taxon>Formicidae</taxon>
        <taxon>Myrmicinae</taxon>
        <taxon>Atta</taxon>
    </lineage>
</organism>
<proteinExistence type="predicted"/>
<sequence>MKNTTIQLSKRQSTIHHLRPWPSSMDGAASKVVLYQKYAVSELLTHSSTGFPSNTGHFAHGKGKSHLRCLDADYHGVNRCYEPYRSTYLDRVEEVVDAPDDAIPIPPSQGCIVFHTPRAPCRIRCPRPNSIRKRGTPSRISITKKGMRKAPETCTNIALINF</sequence>